<protein>
    <submittedName>
        <fullName evidence="6">TetR/AcrR family transcriptional regulator</fullName>
    </submittedName>
</protein>
<evidence type="ECO:0000313" key="7">
    <source>
        <dbReference type="Proteomes" id="UP001595816"/>
    </source>
</evidence>
<keyword evidence="1" id="KW-0805">Transcription regulation</keyword>
<feature type="domain" description="HTH tetR-type" evidence="5">
    <location>
        <begin position="2"/>
        <end position="60"/>
    </location>
</feature>
<dbReference type="PANTHER" id="PTHR30055:SF234">
    <property type="entry name" value="HTH-TYPE TRANSCRIPTIONAL REGULATOR BETI"/>
    <property type="match status" value="1"/>
</dbReference>
<dbReference type="InterPro" id="IPR009057">
    <property type="entry name" value="Homeodomain-like_sf"/>
</dbReference>
<sequence>MIVPTRTLLDIAAEVLVTDPAASLAQVARAAGIGRTTLHKHYATRDDLLYAVAHRALELWEGAVSSIPDGPDGGLRTLAEAMIPIGPQLEFLWRTPAFDHVVEINDRWKAVEARGLAVLQRAEAHGVLRTAPPWWLLQTFYSLIYVAAESVLNGKLAPADAPDLVLSTFLTGLGKDPA</sequence>
<dbReference type="RefSeq" id="WP_253752705.1">
    <property type="nucleotide sequence ID" value="NZ_JAMZDZ010000001.1"/>
</dbReference>
<evidence type="ECO:0000259" key="5">
    <source>
        <dbReference type="PROSITE" id="PS50977"/>
    </source>
</evidence>
<keyword evidence="2 4" id="KW-0238">DNA-binding</keyword>
<dbReference type="Proteomes" id="UP001595816">
    <property type="component" value="Unassembled WGS sequence"/>
</dbReference>
<dbReference type="PROSITE" id="PS50977">
    <property type="entry name" value="HTH_TETR_2"/>
    <property type="match status" value="1"/>
</dbReference>
<dbReference type="EMBL" id="JBHSAY010000009">
    <property type="protein sequence ID" value="MFC4132740.1"/>
    <property type="molecule type" value="Genomic_DNA"/>
</dbReference>
<evidence type="ECO:0000256" key="3">
    <source>
        <dbReference type="ARBA" id="ARBA00023163"/>
    </source>
</evidence>
<evidence type="ECO:0000256" key="4">
    <source>
        <dbReference type="PROSITE-ProRule" id="PRU00335"/>
    </source>
</evidence>
<feature type="DNA-binding region" description="H-T-H motif" evidence="4">
    <location>
        <begin position="23"/>
        <end position="42"/>
    </location>
</feature>
<proteinExistence type="predicted"/>
<keyword evidence="7" id="KW-1185">Reference proteome</keyword>
<name>A0ABV8LQW5_9ACTN</name>
<accession>A0ABV8LQW5</accession>
<dbReference type="SUPFAM" id="SSF46689">
    <property type="entry name" value="Homeodomain-like"/>
    <property type="match status" value="1"/>
</dbReference>
<evidence type="ECO:0000256" key="2">
    <source>
        <dbReference type="ARBA" id="ARBA00023125"/>
    </source>
</evidence>
<dbReference type="InterPro" id="IPR050109">
    <property type="entry name" value="HTH-type_TetR-like_transc_reg"/>
</dbReference>
<gene>
    <name evidence="6" type="ORF">ACFOZ4_19200</name>
</gene>
<dbReference type="InterPro" id="IPR001647">
    <property type="entry name" value="HTH_TetR"/>
</dbReference>
<dbReference type="PANTHER" id="PTHR30055">
    <property type="entry name" value="HTH-TYPE TRANSCRIPTIONAL REGULATOR RUTR"/>
    <property type="match status" value="1"/>
</dbReference>
<comment type="caution">
    <text evidence="6">The sequence shown here is derived from an EMBL/GenBank/DDBJ whole genome shotgun (WGS) entry which is preliminary data.</text>
</comment>
<reference evidence="7" key="1">
    <citation type="journal article" date="2019" name="Int. J. Syst. Evol. Microbiol.">
        <title>The Global Catalogue of Microorganisms (GCM) 10K type strain sequencing project: providing services to taxonomists for standard genome sequencing and annotation.</title>
        <authorList>
            <consortium name="The Broad Institute Genomics Platform"/>
            <consortium name="The Broad Institute Genome Sequencing Center for Infectious Disease"/>
            <person name="Wu L."/>
            <person name="Ma J."/>
        </authorList>
    </citation>
    <scope>NUCLEOTIDE SEQUENCE [LARGE SCALE GENOMIC DNA]</scope>
    <source>
        <strain evidence="7">CGMCC 4.7289</strain>
    </source>
</reference>
<keyword evidence="3" id="KW-0804">Transcription</keyword>
<evidence type="ECO:0000256" key="1">
    <source>
        <dbReference type="ARBA" id="ARBA00023015"/>
    </source>
</evidence>
<evidence type="ECO:0000313" key="6">
    <source>
        <dbReference type="EMBL" id="MFC4132740.1"/>
    </source>
</evidence>
<dbReference type="Gene3D" id="1.10.357.10">
    <property type="entry name" value="Tetracycline Repressor, domain 2"/>
    <property type="match status" value="1"/>
</dbReference>
<organism evidence="6 7">
    <name type="scientific">Hamadaea flava</name>
    <dbReference type="NCBI Taxonomy" id="1742688"/>
    <lineage>
        <taxon>Bacteria</taxon>
        <taxon>Bacillati</taxon>
        <taxon>Actinomycetota</taxon>
        <taxon>Actinomycetes</taxon>
        <taxon>Micromonosporales</taxon>
        <taxon>Micromonosporaceae</taxon>
        <taxon>Hamadaea</taxon>
    </lineage>
</organism>